<feature type="compositionally biased region" description="Low complexity" evidence="8">
    <location>
        <begin position="15"/>
        <end position="26"/>
    </location>
</feature>
<protein>
    <recommendedName>
        <fullName evidence="2">sterol 3beta-glucosyltransferase</fullName>
        <ecNumber evidence="2">2.4.1.173</ecNumber>
    </recommendedName>
    <alternativeName>
        <fullName evidence="5">Autophagy-related protein 26</fullName>
    </alternativeName>
</protein>
<sequence>MPGTIKRIERWTRGLRSSRSASSSLSDDIEDLTQTSDPPTISRLYGEAVEFEKVLVSSGCISCRCSQRDGTNGFADLVGHDLNQSEKVVADRAARLSVAQFPTNDEPDDDDDKKFTSNDEFNADRHQIPSSPVIHRVQADDGDPWKLDPLKVVNLLVEEFGPLAADDEEEKLVLETDGCMIHDVFIVGVIHVTTHRIAFHASLFESQPDQPPGKRVIKTGPAILHRKGWRTNRRVWMELSHDMLCAYASSRDEGRIRPLCTILFAFINKVQPPEPRHQRYIHVELGINSQNIVDVVEFDTEESARDWRREINGALFLYRHRRREALDASSGESSGIRLSLPLNRIAKFRFGSYPEFPSIASLLVRSTPSEEVTDEDGNLEQETIHLGTIRPYRAWTHLDNYISAANRRLRPRSPDEFPVFIDFGPLTFHATPVKINHKILRSEEMAIRGALSLDSEESQLWITRARIYRNISFAGYLVLSQHFVCFWSKSFTPSDVKYRIPVLKLQSAKPFHIPFCRLYGITFDIKGKSPLKLVFRNLKMRDEASERISAVLNTVQLTLPSTDTPESSRTPSAPPTPSKSSTGSRTPRSPKRSATGVLAPLSRSLAAAVAVGIPTAVELTMPKAINLPREILSGLPPMHFVCLTIGSRGDVQPYIALGLGLKKEGHRVTIVTHEEYRDWIQDFDIGHRTAGGDPGALMKLSVDNKMFSPDFFRESLTNFRPWLDQLLLDAWDACRDADVLLESPSAMAGVHIAEALNIPYFRTFTMPWTKTTEFPHAFLSPPVESPTFNSASYVLFSNVLWTATSGQINKWRRNVLKLPNTDMGHLAQSKIITIYNFSQAVVPKPLDWGDTTIISGYWFLDKPDLNWAPPQDLLDWMDKARKDGKPIVYIGFGSITVPHPNRVTSRLVKAVLQSDVRAVICKGWSSRMKDDEKESDVVIPPECYVIDKIPHDWLFPKIDAALHHGGAGTTGASLRAGIPTLIKPWFGDQFFWSARVQRLGAGLRVLSMRVSDLTHALTKATTSPAMKAKAAAVGERIRAEDGVHTAIHTIYTYLPRAARNRTALD</sequence>
<comment type="catalytic activity">
    <reaction evidence="7">
        <text>a sterol + UDP-alpha-D-glucose = a sterol 3-beta-D-glucoside + UDP + H(+)</text>
        <dbReference type="Rhea" id="RHEA:22724"/>
        <dbReference type="ChEBI" id="CHEBI:15378"/>
        <dbReference type="ChEBI" id="CHEBI:15889"/>
        <dbReference type="ChEBI" id="CHEBI:37424"/>
        <dbReference type="ChEBI" id="CHEBI:58223"/>
        <dbReference type="ChEBI" id="CHEBI:58885"/>
        <dbReference type="EC" id="2.4.1.173"/>
    </reaction>
    <physiologicalReaction direction="left-to-right" evidence="7">
        <dbReference type="Rhea" id="RHEA:22725"/>
    </physiologicalReaction>
</comment>
<evidence type="ECO:0000256" key="4">
    <source>
        <dbReference type="ARBA" id="ARBA00022679"/>
    </source>
</evidence>
<gene>
    <name evidence="11" type="ORF">D9615_002991</name>
</gene>
<dbReference type="InterPro" id="IPR004276">
    <property type="entry name" value="GlycoTrans_28_N"/>
</dbReference>
<dbReference type="PANTHER" id="PTHR48050">
    <property type="entry name" value="STEROL 3-BETA-GLUCOSYLTRANSFERASE"/>
    <property type="match status" value="1"/>
</dbReference>
<evidence type="ECO:0000259" key="10">
    <source>
        <dbReference type="Pfam" id="PF06722"/>
    </source>
</evidence>
<feature type="region of interest" description="Disordered" evidence="8">
    <location>
        <begin position="560"/>
        <end position="596"/>
    </location>
</feature>
<dbReference type="GO" id="GO:0016125">
    <property type="term" value="P:sterol metabolic process"/>
    <property type="evidence" value="ECO:0007669"/>
    <property type="project" value="TreeGrafter"/>
</dbReference>
<evidence type="ECO:0000256" key="5">
    <source>
        <dbReference type="ARBA" id="ARBA00029843"/>
    </source>
</evidence>
<feature type="domain" description="Erythromycin biosynthesis protein CIII-like C-terminal" evidence="10">
    <location>
        <begin position="932"/>
        <end position="1036"/>
    </location>
</feature>
<comment type="caution">
    <text evidence="11">The sequence shown here is derived from an EMBL/GenBank/DDBJ whole genome shotgun (WGS) entry which is preliminary data.</text>
</comment>
<feature type="region of interest" description="Disordered" evidence="8">
    <location>
        <begin position="100"/>
        <end position="128"/>
    </location>
</feature>
<dbReference type="FunFam" id="3.40.50.2000:FF:000009">
    <property type="entry name" value="Sterol 3-beta-glucosyltransferase UGT80A2"/>
    <property type="match status" value="1"/>
</dbReference>
<evidence type="ECO:0000256" key="1">
    <source>
        <dbReference type="ARBA" id="ARBA00006962"/>
    </source>
</evidence>
<proteinExistence type="inferred from homology"/>
<comment type="catalytic activity">
    <reaction evidence="6">
        <text>ergosterol + UDP-alpha-D-glucose = ergosteryl 3-beta-D-glucoside + UDP + H(+)</text>
        <dbReference type="Rhea" id="RHEA:61836"/>
        <dbReference type="ChEBI" id="CHEBI:15378"/>
        <dbReference type="ChEBI" id="CHEBI:16933"/>
        <dbReference type="ChEBI" id="CHEBI:52973"/>
        <dbReference type="ChEBI" id="CHEBI:58223"/>
        <dbReference type="ChEBI" id="CHEBI:58885"/>
    </reaction>
    <physiologicalReaction direction="left-to-right" evidence="6">
        <dbReference type="Rhea" id="RHEA:61837"/>
    </physiologicalReaction>
</comment>
<dbReference type="InterPro" id="IPR050426">
    <property type="entry name" value="Glycosyltransferase_28"/>
</dbReference>
<dbReference type="GO" id="GO:0005975">
    <property type="term" value="P:carbohydrate metabolic process"/>
    <property type="evidence" value="ECO:0007669"/>
    <property type="project" value="InterPro"/>
</dbReference>
<evidence type="ECO:0000256" key="8">
    <source>
        <dbReference type="SAM" id="MobiDB-lite"/>
    </source>
</evidence>
<evidence type="ECO:0000313" key="12">
    <source>
        <dbReference type="Proteomes" id="UP000565441"/>
    </source>
</evidence>
<name>A0A8H5HFP6_9AGAR</name>
<dbReference type="SUPFAM" id="SSF50729">
    <property type="entry name" value="PH domain-like"/>
    <property type="match status" value="1"/>
</dbReference>
<dbReference type="InterPro" id="IPR010610">
    <property type="entry name" value="EryCIII-like_C"/>
</dbReference>
<dbReference type="Proteomes" id="UP000565441">
    <property type="component" value="Unassembled WGS sequence"/>
</dbReference>
<dbReference type="Pfam" id="PF03033">
    <property type="entry name" value="Glyco_transf_28"/>
    <property type="match status" value="1"/>
</dbReference>
<accession>A0A8H5HFP6</accession>
<reference evidence="11 12" key="1">
    <citation type="journal article" date="2020" name="ISME J.">
        <title>Uncovering the hidden diversity of litter-decomposition mechanisms in mushroom-forming fungi.</title>
        <authorList>
            <person name="Floudas D."/>
            <person name="Bentzer J."/>
            <person name="Ahren D."/>
            <person name="Johansson T."/>
            <person name="Persson P."/>
            <person name="Tunlid A."/>
        </authorList>
    </citation>
    <scope>NUCLEOTIDE SEQUENCE [LARGE SCALE GENOMIC DNA]</scope>
    <source>
        <strain evidence="11 12">CBS 661.87</strain>
    </source>
</reference>
<feature type="region of interest" description="Disordered" evidence="8">
    <location>
        <begin position="15"/>
        <end position="40"/>
    </location>
</feature>
<dbReference type="CDD" id="cd03784">
    <property type="entry name" value="GT1_Gtf-like"/>
    <property type="match status" value="1"/>
</dbReference>
<dbReference type="PANTHER" id="PTHR48050:SF26">
    <property type="entry name" value="STEROL 3-BETA-GLUCOSYLTRANSFERASE"/>
    <property type="match status" value="1"/>
</dbReference>
<dbReference type="AlphaFoldDB" id="A0A8H5HFP6"/>
<dbReference type="Pfam" id="PF06722">
    <property type="entry name" value="EryCIII-like_C"/>
    <property type="match status" value="1"/>
</dbReference>
<keyword evidence="4" id="KW-0808">Transferase</keyword>
<dbReference type="FunFam" id="3.40.50.2000:FF:000029">
    <property type="entry name" value="Sterol 3-beta-glucosyltransferase"/>
    <property type="match status" value="1"/>
</dbReference>
<evidence type="ECO:0000259" key="9">
    <source>
        <dbReference type="Pfam" id="PF03033"/>
    </source>
</evidence>
<evidence type="ECO:0000256" key="2">
    <source>
        <dbReference type="ARBA" id="ARBA00012650"/>
    </source>
</evidence>
<dbReference type="InterPro" id="IPR002213">
    <property type="entry name" value="UDP_glucos_trans"/>
</dbReference>
<dbReference type="SUPFAM" id="SSF53756">
    <property type="entry name" value="UDP-Glycosyltransferase/glycogen phosphorylase"/>
    <property type="match status" value="1"/>
</dbReference>
<evidence type="ECO:0000256" key="3">
    <source>
        <dbReference type="ARBA" id="ARBA00022676"/>
    </source>
</evidence>
<dbReference type="EMBL" id="JAACJP010000008">
    <property type="protein sequence ID" value="KAF5382484.1"/>
    <property type="molecule type" value="Genomic_DNA"/>
</dbReference>
<organism evidence="11 12">
    <name type="scientific">Tricholomella constricta</name>
    <dbReference type="NCBI Taxonomy" id="117010"/>
    <lineage>
        <taxon>Eukaryota</taxon>
        <taxon>Fungi</taxon>
        <taxon>Dikarya</taxon>
        <taxon>Basidiomycota</taxon>
        <taxon>Agaricomycotina</taxon>
        <taxon>Agaricomycetes</taxon>
        <taxon>Agaricomycetidae</taxon>
        <taxon>Agaricales</taxon>
        <taxon>Tricholomatineae</taxon>
        <taxon>Lyophyllaceae</taxon>
        <taxon>Tricholomella</taxon>
    </lineage>
</organism>
<dbReference type="GO" id="GO:0016906">
    <property type="term" value="F:sterol 3-beta-glucosyltransferase activity"/>
    <property type="evidence" value="ECO:0007669"/>
    <property type="project" value="UniProtKB-EC"/>
</dbReference>
<feature type="compositionally biased region" description="Basic and acidic residues" evidence="8">
    <location>
        <begin position="112"/>
        <end position="127"/>
    </location>
</feature>
<dbReference type="OrthoDB" id="10261837at2759"/>
<evidence type="ECO:0000256" key="6">
    <source>
        <dbReference type="ARBA" id="ARBA00047886"/>
    </source>
</evidence>
<feature type="domain" description="Glycosyltransferase family 28 N-terminal" evidence="9">
    <location>
        <begin position="641"/>
        <end position="774"/>
    </location>
</feature>
<dbReference type="EC" id="2.4.1.173" evidence="2"/>
<evidence type="ECO:0000256" key="7">
    <source>
        <dbReference type="ARBA" id="ARBA00049453"/>
    </source>
</evidence>
<keyword evidence="3" id="KW-0328">Glycosyltransferase</keyword>
<feature type="compositionally biased region" description="Low complexity" evidence="8">
    <location>
        <begin position="578"/>
        <end position="587"/>
    </location>
</feature>
<keyword evidence="12" id="KW-1185">Reference proteome</keyword>
<dbReference type="Gene3D" id="3.40.50.2000">
    <property type="entry name" value="Glycogen Phosphorylase B"/>
    <property type="match status" value="2"/>
</dbReference>
<comment type="similarity">
    <text evidence="1">Belongs to the glycosyltransferase 28 family.</text>
</comment>
<evidence type="ECO:0000313" key="11">
    <source>
        <dbReference type="EMBL" id="KAF5382484.1"/>
    </source>
</evidence>